<dbReference type="Gene3D" id="3.40.50.1010">
    <property type="entry name" value="5'-nuclease"/>
    <property type="match status" value="1"/>
</dbReference>
<feature type="region of interest" description="Disordered" evidence="2">
    <location>
        <begin position="175"/>
        <end position="312"/>
    </location>
</feature>
<sequence>MPRAKRSKQYRKLMEQFAIGFGFHVPYQVLVDADFLAESMKCKMEIVRRLEDTLHGQVKPCKLLVIGVQLSSSNNGVRSDNPVLDATYAIELAKAHFERRRCGHHPDEYPEPLSAHECIGSVVDPKQSGVNKHRYVCAVNDDGVRAALRRIPGVPLIFIRRSVVLMEPMATATAKARSAEERKKFRAEIKTPAGGAKRKRAPEGDGSDDDEAGGAKDGAAKQEEKKKKKRSGPKGPNPLSVKKKSSTAPRPESKPKKADRTESIATATDGNDASTEQPKKKRKRKHKGGDTDGGATVSTETGAAAPITASEA</sequence>
<dbReference type="AlphaFoldDB" id="A0AAN9UR17"/>
<name>A0AAN9UR17_9PEZI</name>
<feature type="compositionally biased region" description="Basic and acidic residues" evidence="2">
    <location>
        <begin position="251"/>
        <end position="262"/>
    </location>
</feature>
<comment type="caution">
    <text evidence="4">The sequence shown here is derived from an EMBL/GenBank/DDBJ whole genome shotgun (WGS) entry which is preliminary data.</text>
</comment>
<keyword evidence="1" id="KW-0539">Nucleus</keyword>
<dbReference type="InterPro" id="IPR006984">
    <property type="entry name" value="Fcf1/UTP23"/>
</dbReference>
<dbReference type="Pfam" id="PF24779">
    <property type="entry name" value="UTP23_sensor"/>
    <property type="match status" value="1"/>
</dbReference>
<keyword evidence="5" id="KW-1185">Reference proteome</keyword>
<feature type="domain" description="UTP23 sensor motif region" evidence="3">
    <location>
        <begin position="227"/>
        <end position="244"/>
    </location>
</feature>
<dbReference type="Pfam" id="PF04900">
    <property type="entry name" value="Fcf1"/>
    <property type="match status" value="1"/>
</dbReference>
<gene>
    <name evidence="4" type="ORF">SLS62_004353</name>
</gene>
<evidence type="ECO:0000313" key="4">
    <source>
        <dbReference type="EMBL" id="KAK7753729.1"/>
    </source>
</evidence>
<proteinExistence type="predicted"/>
<evidence type="ECO:0000313" key="5">
    <source>
        <dbReference type="Proteomes" id="UP001320420"/>
    </source>
</evidence>
<evidence type="ECO:0000259" key="3">
    <source>
        <dbReference type="Pfam" id="PF24779"/>
    </source>
</evidence>
<dbReference type="GO" id="GO:0032040">
    <property type="term" value="C:small-subunit processome"/>
    <property type="evidence" value="ECO:0007669"/>
    <property type="project" value="InterPro"/>
</dbReference>
<dbReference type="Proteomes" id="UP001320420">
    <property type="component" value="Unassembled WGS sequence"/>
</dbReference>
<accession>A0AAN9UR17</accession>
<reference evidence="4 5" key="1">
    <citation type="submission" date="2024-02" db="EMBL/GenBank/DDBJ databases">
        <title>De novo assembly and annotation of 12 fungi associated with fruit tree decline syndrome in Ontario, Canada.</title>
        <authorList>
            <person name="Sulman M."/>
            <person name="Ellouze W."/>
            <person name="Ilyukhin E."/>
        </authorList>
    </citation>
    <scope>NUCLEOTIDE SEQUENCE [LARGE SCALE GENOMIC DNA]</scope>
    <source>
        <strain evidence="4 5">M11/M66-122</strain>
    </source>
</reference>
<evidence type="ECO:0000256" key="1">
    <source>
        <dbReference type="ARBA" id="ARBA00023242"/>
    </source>
</evidence>
<protein>
    <recommendedName>
        <fullName evidence="3">UTP23 sensor motif region domain-containing protein</fullName>
    </recommendedName>
</protein>
<dbReference type="EMBL" id="JAKJXP020000026">
    <property type="protein sequence ID" value="KAK7753729.1"/>
    <property type="molecule type" value="Genomic_DNA"/>
</dbReference>
<dbReference type="InterPro" id="IPR057776">
    <property type="entry name" value="UTP23_sensor"/>
</dbReference>
<dbReference type="PANTHER" id="PTHR12416">
    <property type="entry name" value="RRNA-PROCESSING PROTEIN UTP23 HOMOLOG"/>
    <property type="match status" value="1"/>
</dbReference>
<organism evidence="4 5">
    <name type="scientific">Diatrype stigma</name>
    <dbReference type="NCBI Taxonomy" id="117547"/>
    <lineage>
        <taxon>Eukaryota</taxon>
        <taxon>Fungi</taxon>
        <taxon>Dikarya</taxon>
        <taxon>Ascomycota</taxon>
        <taxon>Pezizomycotina</taxon>
        <taxon>Sordariomycetes</taxon>
        <taxon>Xylariomycetidae</taxon>
        <taxon>Xylariales</taxon>
        <taxon>Diatrypaceae</taxon>
        <taxon>Diatrype</taxon>
    </lineage>
</organism>
<feature type="compositionally biased region" description="Polar residues" evidence="2">
    <location>
        <begin position="263"/>
        <end position="276"/>
    </location>
</feature>
<evidence type="ECO:0000256" key="2">
    <source>
        <dbReference type="SAM" id="MobiDB-lite"/>
    </source>
</evidence>
<feature type="compositionally biased region" description="Basic and acidic residues" evidence="2">
    <location>
        <begin position="177"/>
        <end position="189"/>
    </location>
</feature>